<evidence type="ECO:0000256" key="14">
    <source>
        <dbReference type="ARBA" id="ARBA00022840"/>
    </source>
</evidence>
<evidence type="ECO:0000256" key="1">
    <source>
        <dbReference type="ARBA" id="ARBA00001947"/>
    </source>
</evidence>
<accession>A0AAJ5ZCJ5</accession>
<evidence type="ECO:0000313" key="24">
    <source>
        <dbReference type="Proteomes" id="UP001321249"/>
    </source>
</evidence>
<dbReference type="Proteomes" id="UP001219901">
    <property type="component" value="Chromosome"/>
</dbReference>
<dbReference type="PANTHER" id="PTHR42853">
    <property type="entry name" value="ACETYL-COENZYME A CARBOXYLASE CARBOXYL TRANSFERASE SUBUNIT ALPHA"/>
    <property type="match status" value="1"/>
</dbReference>
<evidence type="ECO:0000256" key="8">
    <source>
        <dbReference type="ARBA" id="ARBA00018312"/>
    </source>
</evidence>
<comment type="subcellular location">
    <subcellularLocation>
        <location evidence="2">Cytoplasm</location>
    </subcellularLocation>
</comment>
<evidence type="ECO:0000256" key="18">
    <source>
        <dbReference type="ARBA" id="ARBA00049152"/>
    </source>
</evidence>
<evidence type="ECO:0000256" key="5">
    <source>
        <dbReference type="ARBA" id="ARBA00010284"/>
    </source>
</evidence>
<dbReference type="GO" id="GO:0005524">
    <property type="term" value="F:ATP binding"/>
    <property type="evidence" value="ECO:0007669"/>
    <property type="project" value="UniProtKB-KW"/>
</dbReference>
<evidence type="ECO:0000256" key="6">
    <source>
        <dbReference type="ARBA" id="ARBA00011664"/>
    </source>
</evidence>
<dbReference type="RefSeq" id="WP_342825083.1">
    <property type="nucleotide sequence ID" value="NZ_CP046146.1"/>
</dbReference>
<feature type="domain" description="CoA carboxyltransferase N-terminal" evidence="19">
    <location>
        <begin position="37"/>
        <end position="305"/>
    </location>
</feature>
<comment type="catalytic activity">
    <reaction evidence="18">
        <text>N(6)-carboxybiotinyl-L-lysyl-[protein] + acetyl-CoA = N(6)-biotinyl-L-lysyl-[protein] + malonyl-CoA</text>
        <dbReference type="Rhea" id="RHEA:54728"/>
        <dbReference type="Rhea" id="RHEA-COMP:10505"/>
        <dbReference type="Rhea" id="RHEA-COMP:10506"/>
        <dbReference type="ChEBI" id="CHEBI:57288"/>
        <dbReference type="ChEBI" id="CHEBI:57384"/>
        <dbReference type="ChEBI" id="CHEBI:83144"/>
        <dbReference type="ChEBI" id="CHEBI:83145"/>
        <dbReference type="EC" id="2.1.3.15"/>
    </reaction>
</comment>
<keyword evidence="12" id="KW-0547">Nucleotide-binding</keyword>
<reference evidence="23 24" key="1">
    <citation type="submission" date="2019-11" db="EMBL/GenBank/DDBJ databases">
        <authorList>
            <person name="Cho J.-C."/>
        </authorList>
    </citation>
    <scope>NUCLEOTIDE SEQUENCE [LARGE SCALE GENOMIC DNA]</scope>
    <source>
        <strain evidence="22 23">JH1073</strain>
        <strain evidence="21 24">JH702</strain>
    </source>
</reference>
<keyword evidence="13" id="KW-0276">Fatty acid metabolism</keyword>
<comment type="similarity">
    <text evidence="5">In the N-terminal section; belongs to the AccD/PCCB family.</text>
</comment>
<dbReference type="GO" id="GO:0003989">
    <property type="term" value="F:acetyl-CoA carboxylase activity"/>
    <property type="evidence" value="ECO:0007669"/>
    <property type="project" value="InterPro"/>
</dbReference>
<evidence type="ECO:0000256" key="9">
    <source>
        <dbReference type="ARBA" id="ARBA00022490"/>
    </source>
</evidence>
<evidence type="ECO:0000313" key="23">
    <source>
        <dbReference type="Proteomes" id="UP001219901"/>
    </source>
</evidence>
<keyword evidence="23" id="KW-1185">Reference proteome</keyword>
<evidence type="ECO:0000256" key="11">
    <source>
        <dbReference type="ARBA" id="ARBA00022679"/>
    </source>
</evidence>
<dbReference type="InterPro" id="IPR011763">
    <property type="entry name" value="COA_CT_C"/>
</dbReference>
<evidence type="ECO:0000259" key="19">
    <source>
        <dbReference type="PROSITE" id="PS50980"/>
    </source>
</evidence>
<dbReference type="Pfam" id="PF03255">
    <property type="entry name" value="ACCA"/>
    <property type="match status" value="1"/>
</dbReference>
<keyword evidence="10" id="KW-0444">Lipid biosynthesis</keyword>
<evidence type="ECO:0000256" key="2">
    <source>
        <dbReference type="ARBA" id="ARBA00004496"/>
    </source>
</evidence>
<gene>
    <name evidence="21" type="ORF">GKO46_08370</name>
    <name evidence="22" type="ORF">GKO48_02375</name>
</gene>
<comment type="similarity">
    <text evidence="4">In the C-terminal section; belongs to the AccA family.</text>
</comment>
<keyword evidence="9" id="KW-0963">Cytoplasm</keyword>
<protein>
    <recommendedName>
        <fullName evidence="8">Acetyl-coenzyme A carboxylase carboxyl transferase subunits beta/alpha</fullName>
        <ecNumber evidence="7">2.1.3.15</ecNumber>
    </recommendedName>
</protein>
<dbReference type="EC" id="2.1.3.15" evidence="7"/>
<dbReference type="PROSITE" id="PS50989">
    <property type="entry name" value="COA_CT_CTER"/>
    <property type="match status" value="1"/>
</dbReference>
<sequence>MPDNVTPLFPQDDEQPQDDDALAKLTEELDSINLEQPRKLCLSCGADLSASTKYRRLRVCPTCGYHYTISARRRIAAVADEGSFKETSKWIQSLDPLEFSPRISYRVRLLQDQTRTGLSEAAVTGTCSIGGTPVVIIVLDSSFLGGSMGVVVGEKVTLALELAARKKMPCVAMVTSGGARIQEGVLSLMQMAKTTLAARALRDKGQAFIVSLSNPSTGQVLGSFASMADIIFAEPGSHIGFAPLGDLREIEGKRADAEHTAESYLERGHVDAIIERDALKHELASVLDLISPEFRLTSSRRIAPENVAIRPREAWEMVKLARRPDRPRARFYIDNVFANFFELHGDRVYSDDPSVIIGLARLGGQSVMIVAQQKSNAAQSDDSSGPRMGEITPGGFRKARRGVILAETFKIPVVTIVDSPGPRLGIDMEQRGLASAIARMIDQMGRVKTPTLSILIGEGGSEAALAFGLADRVLMLENAIYTPIAPEQGAQAEMSDPGKASDIARALKLTSVDCVDMEIVDDIVPEPESGAHGSPDETARLLKRSLMRELSELAGKNTKTLVRRRQKKFRKVGEYGSRFRTALRRETKAWQVGLAAGVRAFRQAGENDSGPEFVDDGDELIDELDDLNVQDDNELETP</sequence>
<keyword evidence="16" id="KW-0275">Fatty acid biosynthesis</keyword>
<evidence type="ECO:0000256" key="3">
    <source>
        <dbReference type="ARBA" id="ARBA00004956"/>
    </source>
</evidence>
<dbReference type="InterPro" id="IPR011762">
    <property type="entry name" value="COA_CT_N"/>
</dbReference>
<evidence type="ECO:0000256" key="15">
    <source>
        <dbReference type="ARBA" id="ARBA00023098"/>
    </source>
</evidence>
<dbReference type="InterPro" id="IPR001095">
    <property type="entry name" value="Acetyl_CoA_COase_a_su"/>
</dbReference>
<dbReference type="EMBL" id="WMBE01000002">
    <property type="protein sequence ID" value="MDG0867087.1"/>
    <property type="molecule type" value="Genomic_DNA"/>
</dbReference>
<evidence type="ECO:0000313" key="22">
    <source>
        <dbReference type="EMBL" id="WFG38500.1"/>
    </source>
</evidence>
<dbReference type="EMBL" id="CP046147">
    <property type="protein sequence ID" value="WFG38500.1"/>
    <property type="molecule type" value="Genomic_DNA"/>
</dbReference>
<evidence type="ECO:0000259" key="20">
    <source>
        <dbReference type="PROSITE" id="PS50989"/>
    </source>
</evidence>
<dbReference type="PRINTS" id="PR01070">
    <property type="entry name" value="ACCCTRFRASEB"/>
</dbReference>
<dbReference type="GO" id="GO:0006633">
    <property type="term" value="P:fatty acid biosynthetic process"/>
    <property type="evidence" value="ECO:0007669"/>
    <property type="project" value="UniProtKB-KW"/>
</dbReference>
<evidence type="ECO:0000256" key="4">
    <source>
        <dbReference type="ARBA" id="ARBA00006276"/>
    </source>
</evidence>
<evidence type="ECO:0000313" key="21">
    <source>
        <dbReference type="EMBL" id="MDG0867087.1"/>
    </source>
</evidence>
<keyword evidence="15" id="KW-0443">Lipid metabolism</keyword>
<name>A0AAJ5ZCJ5_9CHLR</name>
<reference evidence="22" key="2">
    <citation type="journal article" date="2023" name="Nat. Commun.">
        <title>Cultivation of marine bacteria of the SAR202 clade.</title>
        <authorList>
            <person name="Lim Y."/>
            <person name="Seo J.H."/>
            <person name="Giovannoni S.J."/>
            <person name="Kang I."/>
            <person name="Cho J.C."/>
        </authorList>
    </citation>
    <scope>NUCLEOTIDE SEQUENCE</scope>
    <source>
        <strain evidence="22">JH1073</strain>
    </source>
</reference>
<dbReference type="SUPFAM" id="SSF52096">
    <property type="entry name" value="ClpP/crotonase"/>
    <property type="match status" value="2"/>
</dbReference>
<evidence type="ECO:0000256" key="10">
    <source>
        <dbReference type="ARBA" id="ARBA00022516"/>
    </source>
</evidence>
<dbReference type="GO" id="GO:0016743">
    <property type="term" value="F:carboxyl- or carbamoyltransferase activity"/>
    <property type="evidence" value="ECO:0007669"/>
    <property type="project" value="InterPro"/>
</dbReference>
<dbReference type="Proteomes" id="UP001321249">
    <property type="component" value="Unassembled WGS sequence"/>
</dbReference>
<reference evidence="23" key="3">
    <citation type="submission" date="2023-06" db="EMBL/GenBank/DDBJ databases">
        <title>Pangenomics reveal diversification of enzyme families and niche specialization in globally abundant SAR202 bacteria.</title>
        <authorList>
            <person name="Saw J.H.W."/>
        </authorList>
    </citation>
    <scope>NUCLEOTIDE SEQUENCE [LARGE SCALE GENOMIC DNA]</scope>
    <source>
        <strain evidence="23">JH1073</strain>
    </source>
</reference>
<dbReference type="PROSITE" id="PS50980">
    <property type="entry name" value="COA_CT_NTER"/>
    <property type="match status" value="1"/>
</dbReference>
<dbReference type="Gene3D" id="3.90.226.10">
    <property type="entry name" value="2-enoyl-CoA Hydratase, Chain A, domain 1"/>
    <property type="match status" value="2"/>
</dbReference>
<dbReference type="InterPro" id="IPR029045">
    <property type="entry name" value="ClpP/crotonase-like_dom_sf"/>
</dbReference>
<comment type="function">
    <text evidence="17">Component of the acetyl coenzyme A carboxylase (ACC) complex. Biotin carboxylase (BC) catalyzes the carboxylation of biotin on its carrier protein (BCCP) and then the CO(2) group is transferred by the transcarboxylase to acetyl-CoA to form malonyl-CoA.</text>
</comment>
<evidence type="ECO:0000256" key="13">
    <source>
        <dbReference type="ARBA" id="ARBA00022832"/>
    </source>
</evidence>
<dbReference type="PANTHER" id="PTHR42853:SF3">
    <property type="entry name" value="ACETYL-COENZYME A CARBOXYLASE CARBOXYL TRANSFERASE SUBUNIT ALPHA, CHLOROPLASTIC"/>
    <property type="match status" value="1"/>
</dbReference>
<dbReference type="AlphaFoldDB" id="A0AAJ5ZCJ5"/>
<evidence type="ECO:0000256" key="7">
    <source>
        <dbReference type="ARBA" id="ARBA00011883"/>
    </source>
</evidence>
<feature type="domain" description="CoA carboxyltransferase C-terminal" evidence="20">
    <location>
        <begin position="295"/>
        <end position="552"/>
    </location>
</feature>
<keyword evidence="11 22" id="KW-0808">Transferase</keyword>
<evidence type="ECO:0000256" key="16">
    <source>
        <dbReference type="ARBA" id="ARBA00023160"/>
    </source>
</evidence>
<organism evidence="22 23">
    <name type="scientific">Candidatus Lucifugimonas marina</name>
    <dbReference type="NCBI Taxonomy" id="3038979"/>
    <lineage>
        <taxon>Bacteria</taxon>
        <taxon>Bacillati</taxon>
        <taxon>Chloroflexota</taxon>
        <taxon>Dehalococcoidia</taxon>
        <taxon>SAR202 cluster</taxon>
        <taxon>Candidatus Lucifugimonadales</taxon>
        <taxon>Candidatus Lucifugimonadaceae</taxon>
        <taxon>Candidatus Lucifugimonas</taxon>
    </lineage>
</organism>
<dbReference type="InterPro" id="IPR000438">
    <property type="entry name" value="Acetyl_CoA_COase_Trfase_b_su"/>
</dbReference>
<comment type="pathway">
    <text evidence="3">Lipid metabolism; malonyl-CoA biosynthesis; malonyl-CoA from acetyl-CoA: step 1/1.</text>
</comment>
<comment type="cofactor">
    <cofactor evidence="1">
        <name>Zn(2+)</name>
        <dbReference type="ChEBI" id="CHEBI:29105"/>
    </cofactor>
</comment>
<evidence type="ECO:0000256" key="12">
    <source>
        <dbReference type="ARBA" id="ARBA00022741"/>
    </source>
</evidence>
<keyword evidence="14" id="KW-0067">ATP-binding</keyword>
<comment type="subunit">
    <text evidence="6">Acetyl-CoA carboxylase is a heterotetramer composed of biotin carboxyl carrier protein (AccB), biotin carboxylase (AccC) and two subunits of ACCase subunit beta/alpha.</text>
</comment>
<dbReference type="GO" id="GO:0009317">
    <property type="term" value="C:acetyl-CoA carboxylase complex"/>
    <property type="evidence" value="ECO:0007669"/>
    <property type="project" value="InterPro"/>
</dbReference>
<evidence type="ECO:0000256" key="17">
    <source>
        <dbReference type="ARBA" id="ARBA00025280"/>
    </source>
</evidence>
<proteinExistence type="inferred from homology"/>